<dbReference type="EMBL" id="JAIGNU010000003">
    <property type="protein sequence ID" value="MBX7502438.1"/>
    <property type="molecule type" value="Genomic_DNA"/>
</dbReference>
<organism evidence="2 3">
    <name type="scientific">Qipengyuania mesophila</name>
    <dbReference type="NCBI Taxonomy" id="2867246"/>
    <lineage>
        <taxon>Bacteria</taxon>
        <taxon>Pseudomonadati</taxon>
        <taxon>Pseudomonadota</taxon>
        <taxon>Alphaproteobacteria</taxon>
        <taxon>Sphingomonadales</taxon>
        <taxon>Erythrobacteraceae</taxon>
        <taxon>Qipengyuania</taxon>
    </lineage>
</organism>
<protein>
    <submittedName>
        <fullName evidence="2">Uncharacterized protein</fullName>
    </submittedName>
</protein>
<accession>A0ABS7JXZ2</accession>
<sequence>MVGRLRILSGMVLACAAIASHSGVLARAIAASSEPLDRQLATIETGHQLVVGATDGDVSFGGYPVQLDGFSGIFGYASEVAYVIVVDGRASIEGTTAARGRMLLIRPFAAGISSERFDATRLQEALGEGGEAELAPDVLASLERLAAAQRRGMFLGRLAQTNFNVASLGSAEAEMGRRNRVGGAAVREARFAPPAPGIAIEQTIVERFLAALARGDTAASAQFLDPLPYGYSGPSNEGRQAREAMAAALIEAHDWSRFADAQADKAGEASWLVQGNGAQARIALRRTTEFAFVQSIEVAE</sequence>
<dbReference type="RefSeq" id="WP_221603630.1">
    <property type="nucleotide sequence ID" value="NZ_JAIGNU010000003.1"/>
</dbReference>
<feature type="signal peptide" evidence="1">
    <location>
        <begin position="1"/>
        <end position="26"/>
    </location>
</feature>
<evidence type="ECO:0000313" key="3">
    <source>
        <dbReference type="Proteomes" id="UP000782554"/>
    </source>
</evidence>
<evidence type="ECO:0000256" key="1">
    <source>
        <dbReference type="SAM" id="SignalP"/>
    </source>
</evidence>
<gene>
    <name evidence="2" type="ORF">K3181_13400</name>
</gene>
<keyword evidence="3" id="KW-1185">Reference proteome</keyword>
<reference evidence="2 3" key="1">
    <citation type="submission" date="2021-08" db="EMBL/GenBank/DDBJ databases">
        <title>Comparative Genomics Analysis of the Genus Qipengyuania Reveals Extensive Genetic Diversity and Metabolic Versatility, Including the Description of Fifteen Novel Species.</title>
        <authorList>
            <person name="Liu Y."/>
        </authorList>
    </citation>
    <scope>NUCLEOTIDE SEQUENCE [LARGE SCALE GENOMIC DNA]</scope>
    <source>
        <strain evidence="2 3">YG27</strain>
    </source>
</reference>
<name>A0ABS7JXZ2_9SPHN</name>
<evidence type="ECO:0000313" key="2">
    <source>
        <dbReference type="EMBL" id="MBX7502438.1"/>
    </source>
</evidence>
<proteinExistence type="predicted"/>
<keyword evidence="1" id="KW-0732">Signal</keyword>
<dbReference type="Proteomes" id="UP000782554">
    <property type="component" value="Unassembled WGS sequence"/>
</dbReference>
<comment type="caution">
    <text evidence="2">The sequence shown here is derived from an EMBL/GenBank/DDBJ whole genome shotgun (WGS) entry which is preliminary data.</text>
</comment>
<feature type="chain" id="PRO_5046151831" evidence="1">
    <location>
        <begin position="27"/>
        <end position="300"/>
    </location>
</feature>